<comment type="caution">
    <text evidence="3">The sequence shown here is derived from an EMBL/GenBank/DDBJ whole genome shotgun (WGS) entry which is preliminary data.</text>
</comment>
<dbReference type="OrthoDB" id="516281at2"/>
<sequence length="266" mass="29103">MINKRLWILLLLFISVTHVIIVTNNILNTGESGGAGGDAGSSSVPTAEPTDAGAATTPPAQSVDKTSIPDGADEALKKVVETRPGQIAFNVPDKMKVNDAEVVEVVISDDLRRDLKKELGNQSGTETAQLQVSSFLRARLEGANFNTKSLNEENRFLIQNGIAAWRWSVTPTEAGEQKLYMSIYARVRKNGSTENVDLKTFQREISVSVSPTSWLNQNWKWVIENSTGIGAILAGISIFIVARWKWVRKKIKSLNKQGASPTNNKP</sequence>
<reference evidence="3" key="2">
    <citation type="journal article" date="2019" name="Genome Biol. Evol.">
        <title>Day and night: Metabolic profiles and evolutionary relationships of six axenic non-marine cyanobacteria.</title>
        <authorList>
            <person name="Will S.E."/>
            <person name="Henke P."/>
            <person name="Boedeker C."/>
            <person name="Huang S."/>
            <person name="Brinkmann H."/>
            <person name="Rohde M."/>
            <person name="Jarek M."/>
            <person name="Friedl T."/>
            <person name="Seufert S."/>
            <person name="Schumacher M."/>
            <person name="Overmann J."/>
            <person name="Neumann-Schaal M."/>
            <person name="Petersen J."/>
        </authorList>
    </citation>
    <scope>NUCLEOTIDE SEQUENCE [LARGE SCALE GENOMIC DNA]</scope>
    <source>
        <strain evidence="3">PCC 7102</strain>
    </source>
</reference>
<protein>
    <submittedName>
        <fullName evidence="3">Uncharacterized protein</fullName>
    </submittedName>
</protein>
<keyword evidence="2" id="KW-0472">Membrane</keyword>
<keyword evidence="2" id="KW-0812">Transmembrane</keyword>
<dbReference type="AlphaFoldDB" id="A0A3S1AHJ1"/>
<evidence type="ECO:0000313" key="3">
    <source>
        <dbReference type="EMBL" id="RUS92360.1"/>
    </source>
</evidence>
<keyword evidence="4" id="KW-1185">Reference proteome</keyword>
<evidence type="ECO:0000256" key="1">
    <source>
        <dbReference type="SAM" id="MobiDB-lite"/>
    </source>
</evidence>
<feature type="transmembrane region" description="Helical" evidence="2">
    <location>
        <begin position="228"/>
        <end position="246"/>
    </location>
</feature>
<reference evidence="3" key="1">
    <citation type="submission" date="2018-12" db="EMBL/GenBank/DDBJ databases">
        <authorList>
            <person name="Will S."/>
            <person name="Neumann-Schaal M."/>
            <person name="Henke P."/>
        </authorList>
    </citation>
    <scope>NUCLEOTIDE SEQUENCE</scope>
    <source>
        <strain evidence="3">PCC 7102</strain>
    </source>
</reference>
<evidence type="ECO:0000313" key="4">
    <source>
        <dbReference type="Proteomes" id="UP000271624"/>
    </source>
</evidence>
<organism evidence="3 4">
    <name type="scientific">Dulcicalothrix desertica PCC 7102</name>
    <dbReference type="NCBI Taxonomy" id="232991"/>
    <lineage>
        <taxon>Bacteria</taxon>
        <taxon>Bacillati</taxon>
        <taxon>Cyanobacteriota</taxon>
        <taxon>Cyanophyceae</taxon>
        <taxon>Nostocales</taxon>
        <taxon>Calotrichaceae</taxon>
        <taxon>Dulcicalothrix</taxon>
    </lineage>
</organism>
<dbReference type="EMBL" id="RSCL01000082">
    <property type="protein sequence ID" value="RUS92360.1"/>
    <property type="molecule type" value="Genomic_DNA"/>
</dbReference>
<accession>A0A3S1AHJ1</accession>
<dbReference type="RefSeq" id="WP_127087817.1">
    <property type="nucleotide sequence ID" value="NZ_RSCL01000082.1"/>
</dbReference>
<feature type="region of interest" description="Disordered" evidence="1">
    <location>
        <begin position="31"/>
        <end position="68"/>
    </location>
</feature>
<proteinExistence type="predicted"/>
<gene>
    <name evidence="3" type="ORF">DSM106972_099340</name>
</gene>
<dbReference type="Proteomes" id="UP000271624">
    <property type="component" value="Unassembled WGS sequence"/>
</dbReference>
<keyword evidence="2" id="KW-1133">Transmembrane helix</keyword>
<evidence type="ECO:0000256" key="2">
    <source>
        <dbReference type="SAM" id="Phobius"/>
    </source>
</evidence>
<feature type="compositionally biased region" description="Low complexity" evidence="1">
    <location>
        <begin position="40"/>
        <end position="60"/>
    </location>
</feature>
<name>A0A3S1AHJ1_9CYAN</name>